<dbReference type="PROSITE" id="PS50181">
    <property type="entry name" value="FBOX"/>
    <property type="match status" value="1"/>
</dbReference>
<evidence type="ECO:0000313" key="2">
    <source>
        <dbReference type="EMBL" id="CAF4853112.1"/>
    </source>
</evidence>
<dbReference type="AlphaFoldDB" id="A0A821S6L8"/>
<proteinExistence type="predicted"/>
<accession>A0A821S6L8</accession>
<evidence type="ECO:0000259" key="1">
    <source>
        <dbReference type="PROSITE" id="PS50181"/>
    </source>
</evidence>
<dbReference type="EMBL" id="CAJOBS010003337">
    <property type="protein sequence ID" value="CAF4853112.1"/>
    <property type="molecule type" value="Genomic_DNA"/>
</dbReference>
<sequence>MEVDKANHVGKNDNTLVSRLITTSFDMRNIDVCQQNLEALPNEVFFLFFSYLNQSDVVRAFFNLNQRIDSIVLESVRYLNLPENTEFTWFDKYIPYIGTQIEMITCHVGSVLCLFPSNYLYPNLHTVILLSHRFRVGLNVKARSPFNTIVSCLNILRLCGFWRNDDIEHPLLLKRNITMESQEKRISALLKSTLCLEMQHISLVVDDEQMWVYLCNLTPNLNYICIKHGETDDVQYMHSAITPSVTRLECLTRLHIDFYAYDTDFMALRWLIESCHLTLQEFQLTSDSSSPVNGRFLEELLQPCRHLKTLSFFIQTDERVQTDIVEQLCHFQSKWWLDECRPPVLVHSNGQNRFTFASIPCIQRSFYLIELPADPKMWLLNKEHIDPSRFYFTKPGIEDLTFDYWGFSSPHILFKQLISQTTKKTEVLPSLKHLCINLSKCDGPRGVTLMIWLLLAPNIEKLILKEMTIENQLNLAVELSELLTIYPFLRSTCGRLDQVTLFYASYTNVPQIQQKLFILFSAIFPKAIDCIRKSIFPVISDSSIIQGSTPSGRRYLGCPCR</sequence>
<gene>
    <name evidence="2" type="ORF">TOA249_LOCUS27054</name>
</gene>
<evidence type="ECO:0000313" key="3">
    <source>
        <dbReference type="Proteomes" id="UP000663838"/>
    </source>
</evidence>
<organism evidence="2 3">
    <name type="scientific">Rotaria socialis</name>
    <dbReference type="NCBI Taxonomy" id="392032"/>
    <lineage>
        <taxon>Eukaryota</taxon>
        <taxon>Metazoa</taxon>
        <taxon>Spiralia</taxon>
        <taxon>Gnathifera</taxon>
        <taxon>Rotifera</taxon>
        <taxon>Eurotatoria</taxon>
        <taxon>Bdelloidea</taxon>
        <taxon>Philodinida</taxon>
        <taxon>Philodinidae</taxon>
        <taxon>Rotaria</taxon>
    </lineage>
</organism>
<feature type="domain" description="F-box" evidence="1">
    <location>
        <begin position="34"/>
        <end position="81"/>
    </location>
</feature>
<protein>
    <recommendedName>
        <fullName evidence="1">F-box domain-containing protein</fullName>
    </recommendedName>
</protein>
<dbReference type="Proteomes" id="UP000663838">
    <property type="component" value="Unassembled WGS sequence"/>
</dbReference>
<comment type="caution">
    <text evidence="2">The sequence shown here is derived from an EMBL/GenBank/DDBJ whole genome shotgun (WGS) entry which is preliminary data.</text>
</comment>
<dbReference type="InterPro" id="IPR001810">
    <property type="entry name" value="F-box_dom"/>
</dbReference>
<name>A0A821S6L8_9BILA</name>
<reference evidence="2" key="1">
    <citation type="submission" date="2021-02" db="EMBL/GenBank/DDBJ databases">
        <authorList>
            <person name="Nowell W R."/>
        </authorList>
    </citation>
    <scope>NUCLEOTIDE SEQUENCE</scope>
</reference>